<gene>
    <name evidence="2" type="ORF">JN11_01483</name>
</gene>
<dbReference type="AlphaFoldDB" id="A0A562U9K7"/>
<accession>A0A562U9K7</accession>
<sequence length="183" mass="19972">MKKAIALKAIPLLLFISFHLCASAQSLEEDTVKRDTTTKVKGSSPKSVYLEVGGAGLALTLNFDKRFGSGSDKWGYRVGAGYYNTGSNSVFSVPLQINYLFSINHSTSSYIEGAFGTTFLNSKGSPNGTFFEFDNITGFCGNASIGYRYQQENGGINFRIIFDPIFYDEGVLYEGGLSIGYTF</sequence>
<dbReference type="Proteomes" id="UP000317010">
    <property type="component" value="Unassembled WGS sequence"/>
</dbReference>
<proteinExistence type="predicted"/>
<protein>
    <recommendedName>
        <fullName evidence="4">Outer membrane protein with beta-barrel domain</fullName>
    </recommendedName>
</protein>
<keyword evidence="1" id="KW-0732">Signal</keyword>
<organism evidence="2 3">
    <name type="scientific">Mucilaginibacter frigoritolerans</name>
    <dbReference type="NCBI Taxonomy" id="652788"/>
    <lineage>
        <taxon>Bacteria</taxon>
        <taxon>Pseudomonadati</taxon>
        <taxon>Bacteroidota</taxon>
        <taxon>Sphingobacteriia</taxon>
        <taxon>Sphingobacteriales</taxon>
        <taxon>Sphingobacteriaceae</taxon>
        <taxon>Mucilaginibacter</taxon>
    </lineage>
</organism>
<evidence type="ECO:0000256" key="1">
    <source>
        <dbReference type="SAM" id="SignalP"/>
    </source>
</evidence>
<name>A0A562U9K7_9SPHI</name>
<dbReference type="RefSeq" id="WP_144911168.1">
    <property type="nucleotide sequence ID" value="NZ_VLLI01000003.1"/>
</dbReference>
<feature type="signal peptide" evidence="1">
    <location>
        <begin position="1"/>
        <end position="24"/>
    </location>
</feature>
<dbReference type="EMBL" id="VLLI01000003">
    <property type="protein sequence ID" value="TWJ02510.1"/>
    <property type="molecule type" value="Genomic_DNA"/>
</dbReference>
<evidence type="ECO:0000313" key="2">
    <source>
        <dbReference type="EMBL" id="TWJ02510.1"/>
    </source>
</evidence>
<feature type="chain" id="PRO_5022064100" description="Outer membrane protein with beta-barrel domain" evidence="1">
    <location>
        <begin position="25"/>
        <end position="183"/>
    </location>
</feature>
<dbReference type="OrthoDB" id="966005at2"/>
<evidence type="ECO:0000313" key="3">
    <source>
        <dbReference type="Proteomes" id="UP000317010"/>
    </source>
</evidence>
<evidence type="ECO:0008006" key="4">
    <source>
        <dbReference type="Google" id="ProtNLM"/>
    </source>
</evidence>
<keyword evidence="3" id="KW-1185">Reference proteome</keyword>
<reference evidence="2 3" key="1">
    <citation type="submission" date="2019-07" db="EMBL/GenBank/DDBJ databases">
        <title>Genomic Encyclopedia of Archaeal and Bacterial Type Strains, Phase II (KMG-II): from individual species to whole genera.</title>
        <authorList>
            <person name="Goeker M."/>
        </authorList>
    </citation>
    <scope>NUCLEOTIDE SEQUENCE [LARGE SCALE GENOMIC DNA]</scope>
    <source>
        <strain evidence="2 3">ATCC BAA-1854</strain>
    </source>
</reference>
<comment type="caution">
    <text evidence="2">The sequence shown here is derived from an EMBL/GenBank/DDBJ whole genome shotgun (WGS) entry which is preliminary data.</text>
</comment>